<keyword evidence="7" id="KW-1185">Reference proteome</keyword>
<evidence type="ECO:0000256" key="3">
    <source>
        <dbReference type="ARBA" id="ARBA00045284"/>
    </source>
</evidence>
<evidence type="ECO:0000313" key="8">
    <source>
        <dbReference type="WBParaSite" id="nRc.2.0.1.t26145-RA"/>
    </source>
</evidence>
<dbReference type="InterPro" id="IPR016478">
    <property type="entry name" value="GTPase_MTG1"/>
</dbReference>
<feature type="binding site" evidence="5">
    <location>
        <begin position="119"/>
        <end position="124"/>
    </location>
    <ligand>
        <name>GTP</name>
        <dbReference type="ChEBI" id="CHEBI:37565"/>
    </ligand>
</feature>
<feature type="binding site" evidence="5">
    <location>
        <begin position="45"/>
        <end position="48"/>
    </location>
    <ligand>
        <name>GTP</name>
        <dbReference type="ChEBI" id="CHEBI:37565"/>
    </ligand>
</feature>
<evidence type="ECO:0000256" key="2">
    <source>
        <dbReference type="ARBA" id="ARBA00023134"/>
    </source>
</evidence>
<protein>
    <recommendedName>
        <fullName evidence="4">Mitochondrial GTPase 1</fullName>
    </recommendedName>
</protein>
<dbReference type="GO" id="GO:0005743">
    <property type="term" value="C:mitochondrial inner membrane"/>
    <property type="evidence" value="ECO:0007669"/>
    <property type="project" value="UniProtKB-SubCell"/>
</dbReference>
<dbReference type="InterPro" id="IPR027417">
    <property type="entry name" value="P-loop_NTPase"/>
</dbReference>
<dbReference type="GO" id="GO:0003924">
    <property type="term" value="F:GTPase activity"/>
    <property type="evidence" value="ECO:0007669"/>
    <property type="project" value="TreeGrafter"/>
</dbReference>
<dbReference type="AlphaFoldDB" id="A0A915JJ22"/>
<dbReference type="GO" id="GO:0032543">
    <property type="term" value="P:mitochondrial translation"/>
    <property type="evidence" value="ECO:0007669"/>
    <property type="project" value="TreeGrafter"/>
</dbReference>
<reference evidence="8" key="1">
    <citation type="submission" date="2022-11" db="UniProtKB">
        <authorList>
            <consortium name="WormBaseParasite"/>
        </authorList>
    </citation>
    <scope>IDENTIFICATION</scope>
</reference>
<dbReference type="PRINTS" id="PR00326">
    <property type="entry name" value="GTP1OBG"/>
</dbReference>
<dbReference type="WBParaSite" id="nRc.2.0.1.t26145-RA">
    <property type="protein sequence ID" value="nRc.2.0.1.t26145-RA"/>
    <property type="gene ID" value="nRc.2.0.1.g26145"/>
</dbReference>
<comment type="subcellular location">
    <subcellularLocation>
        <location evidence="4">Mitochondrion inner membrane</location>
        <topology evidence="4">Peripheral membrane protein</topology>
    </subcellularLocation>
</comment>
<dbReference type="Gene3D" id="3.40.50.300">
    <property type="entry name" value="P-loop containing nucleotide triphosphate hydrolases"/>
    <property type="match status" value="1"/>
</dbReference>
<dbReference type="Gene3D" id="1.10.1580.10">
    <property type="match status" value="1"/>
</dbReference>
<name>A0A915JJ22_ROMCU</name>
<evidence type="ECO:0000259" key="6">
    <source>
        <dbReference type="Pfam" id="PF01926"/>
    </source>
</evidence>
<dbReference type="PANTHER" id="PTHR45782:SF4">
    <property type="entry name" value="MITOCHONDRIAL RIBOSOME-ASSOCIATED GTPASE 1"/>
    <property type="match status" value="1"/>
</dbReference>
<evidence type="ECO:0000256" key="1">
    <source>
        <dbReference type="ARBA" id="ARBA00022741"/>
    </source>
</evidence>
<dbReference type="InterPro" id="IPR006073">
    <property type="entry name" value="GTP-bd"/>
</dbReference>
<dbReference type="PANTHER" id="PTHR45782">
    <property type="entry name" value="MITOCHONDRIAL RIBOSOME-ASSOCIATED GTPASE 1"/>
    <property type="match status" value="1"/>
</dbReference>
<evidence type="ECO:0000256" key="4">
    <source>
        <dbReference type="PIRNR" id="PIRNR006230"/>
    </source>
</evidence>
<dbReference type="GO" id="GO:0005525">
    <property type="term" value="F:GTP binding"/>
    <property type="evidence" value="ECO:0007669"/>
    <property type="project" value="UniProtKB-KW"/>
</dbReference>
<dbReference type="Proteomes" id="UP000887565">
    <property type="component" value="Unplaced"/>
</dbReference>
<keyword evidence="2 4" id="KW-0342">GTP-binding</keyword>
<evidence type="ECO:0000256" key="5">
    <source>
        <dbReference type="PIRSR" id="PIRSR006230-1"/>
    </source>
</evidence>
<dbReference type="Pfam" id="PF01926">
    <property type="entry name" value="MMR_HSR1"/>
    <property type="match status" value="1"/>
</dbReference>
<dbReference type="OMA" id="GVLWPKF"/>
<keyword evidence="4" id="KW-0496">Mitochondrion</keyword>
<accession>A0A915JJ22</accession>
<dbReference type="InterPro" id="IPR023179">
    <property type="entry name" value="GTP-bd_ortho_bundle_sf"/>
</dbReference>
<dbReference type="FunFam" id="1.10.1580.10:FF:000004">
    <property type="entry name" value="Mitochondrial GTPase 1"/>
    <property type="match status" value="1"/>
</dbReference>
<organism evidence="7 8">
    <name type="scientific">Romanomermis culicivorax</name>
    <name type="common">Nematode worm</name>
    <dbReference type="NCBI Taxonomy" id="13658"/>
    <lineage>
        <taxon>Eukaryota</taxon>
        <taxon>Metazoa</taxon>
        <taxon>Ecdysozoa</taxon>
        <taxon>Nematoda</taxon>
        <taxon>Enoplea</taxon>
        <taxon>Dorylaimia</taxon>
        <taxon>Mermithida</taxon>
        <taxon>Mermithoidea</taxon>
        <taxon>Mermithidae</taxon>
        <taxon>Romanomermis</taxon>
    </lineage>
</organism>
<feature type="binding site" evidence="5">
    <location>
        <position position="172"/>
    </location>
    <ligand>
        <name>GTP</name>
        <dbReference type="ChEBI" id="CHEBI:37565"/>
    </ligand>
</feature>
<proteinExistence type="inferred from homology"/>
<dbReference type="PIRSF" id="PIRSF006230">
    <property type="entry name" value="MG442"/>
    <property type="match status" value="1"/>
</dbReference>
<comment type="function">
    <text evidence="3 4">Plays a role in the regulation of the mitochondrial ribosome assembly and of translational activity. Displays mitochondrial GTPase activity.</text>
</comment>
<dbReference type="SUPFAM" id="SSF52540">
    <property type="entry name" value="P-loop containing nucleoside triphosphate hydrolases"/>
    <property type="match status" value="1"/>
</dbReference>
<dbReference type="CDD" id="cd01856">
    <property type="entry name" value="YlqF"/>
    <property type="match status" value="1"/>
</dbReference>
<feature type="domain" description="G" evidence="6">
    <location>
        <begin position="112"/>
        <end position="186"/>
    </location>
</feature>
<keyword evidence="1 4" id="KW-0547">Nucleotide-binding</keyword>
<evidence type="ECO:0000313" key="7">
    <source>
        <dbReference type="Proteomes" id="UP000887565"/>
    </source>
</evidence>
<comment type="similarity">
    <text evidence="4">Belongs to the TRAFAC class YlqF/YawG GTPase family. MTG1 subfamily.</text>
</comment>
<sequence>MQAKLRMVDAIIEVHDARVPLTGRNAYFEQNLLADTSKPHILVFNKSDLIDKKYRQPVENEMKSKDKKVHSIMWTDFKHKPMVAAADLIDIVKDSVTNMQRYNRDYRTEYNAMVIGIPNVGKSSLINAVRNRVLGKKGKATRVGDRPGVTMAVLNRITVHENPKIFLIDTPGILAPKAENIENAMKLALCQTVLETTLSESLIADYLLYYLNKRQLFEYVTEFQLKSPTDDIYELLFHIAKSRRLINKSDKDCKPNFSAAANFFIACFRSGRLKSDRFMDFDLLNKS</sequence>